<evidence type="ECO:0000313" key="3">
    <source>
        <dbReference type="EMBL" id="GAA4724296.1"/>
    </source>
</evidence>
<dbReference type="EMBL" id="BAABID010000006">
    <property type="protein sequence ID" value="GAA4724296.1"/>
    <property type="molecule type" value="Genomic_DNA"/>
</dbReference>
<keyword evidence="4" id="KW-1185">Reference proteome</keyword>
<name>A0ABP8YA90_9MICO</name>
<evidence type="ECO:0000313" key="4">
    <source>
        <dbReference type="Proteomes" id="UP001500956"/>
    </source>
</evidence>
<dbReference type="Proteomes" id="UP001500956">
    <property type="component" value="Unassembled WGS sequence"/>
</dbReference>
<keyword evidence="2" id="KW-0812">Transmembrane</keyword>
<dbReference type="RefSeq" id="WP_172151252.1">
    <property type="nucleotide sequence ID" value="NZ_BAABID010000006.1"/>
</dbReference>
<feature type="transmembrane region" description="Helical" evidence="2">
    <location>
        <begin position="51"/>
        <end position="69"/>
    </location>
</feature>
<feature type="region of interest" description="Disordered" evidence="1">
    <location>
        <begin position="1"/>
        <end position="42"/>
    </location>
</feature>
<accession>A0ABP8YA90</accession>
<evidence type="ECO:0008006" key="5">
    <source>
        <dbReference type="Google" id="ProtNLM"/>
    </source>
</evidence>
<keyword evidence="2" id="KW-0472">Membrane</keyword>
<organism evidence="3 4">
    <name type="scientific">Isoptericola chiayiensis</name>
    <dbReference type="NCBI Taxonomy" id="579446"/>
    <lineage>
        <taxon>Bacteria</taxon>
        <taxon>Bacillati</taxon>
        <taxon>Actinomycetota</taxon>
        <taxon>Actinomycetes</taxon>
        <taxon>Micrococcales</taxon>
        <taxon>Promicromonosporaceae</taxon>
        <taxon>Isoptericola</taxon>
    </lineage>
</organism>
<reference evidence="4" key="1">
    <citation type="journal article" date="2019" name="Int. J. Syst. Evol. Microbiol.">
        <title>The Global Catalogue of Microorganisms (GCM) 10K type strain sequencing project: providing services to taxonomists for standard genome sequencing and annotation.</title>
        <authorList>
            <consortium name="The Broad Institute Genomics Platform"/>
            <consortium name="The Broad Institute Genome Sequencing Center for Infectious Disease"/>
            <person name="Wu L."/>
            <person name="Ma J."/>
        </authorList>
    </citation>
    <scope>NUCLEOTIDE SEQUENCE [LARGE SCALE GENOMIC DNA]</scope>
    <source>
        <strain evidence="4">JCM 18063</strain>
    </source>
</reference>
<feature type="compositionally biased region" description="Basic and acidic residues" evidence="1">
    <location>
        <begin position="1"/>
        <end position="10"/>
    </location>
</feature>
<proteinExistence type="predicted"/>
<evidence type="ECO:0000256" key="2">
    <source>
        <dbReference type="SAM" id="Phobius"/>
    </source>
</evidence>
<comment type="caution">
    <text evidence="3">The sequence shown here is derived from an EMBL/GenBank/DDBJ whole genome shotgun (WGS) entry which is preliminary data.</text>
</comment>
<dbReference type="InterPro" id="IPR025338">
    <property type="entry name" value="DUF4244"/>
</dbReference>
<evidence type="ECO:0000256" key="1">
    <source>
        <dbReference type="SAM" id="MobiDB-lite"/>
    </source>
</evidence>
<feature type="compositionally biased region" description="Low complexity" evidence="1">
    <location>
        <begin position="21"/>
        <end position="37"/>
    </location>
</feature>
<sequence>MTDTITREADQPAGTGRLTTVGAPVPDGGPAPDGAAAPDRDTEAGLATAEYAIATIAAVGFAGLLLLVLQSDTVRGMLEALIGQALTV</sequence>
<keyword evidence="2" id="KW-1133">Transmembrane helix</keyword>
<protein>
    <recommendedName>
        <fullName evidence="5">DUF4244 domain-containing protein</fullName>
    </recommendedName>
</protein>
<dbReference type="Pfam" id="PF14029">
    <property type="entry name" value="DUF4244"/>
    <property type="match status" value="1"/>
</dbReference>
<gene>
    <name evidence="3" type="ORF">GCM10023216_12800</name>
</gene>